<organism evidence="2 3">
    <name type="scientific">Streptomyces abikoensis</name>
    <dbReference type="NCBI Taxonomy" id="97398"/>
    <lineage>
        <taxon>Bacteria</taxon>
        <taxon>Bacillati</taxon>
        <taxon>Actinomycetota</taxon>
        <taxon>Actinomycetes</taxon>
        <taxon>Kitasatosporales</taxon>
        <taxon>Streptomycetaceae</taxon>
        <taxon>Streptomyces</taxon>
    </lineage>
</organism>
<keyword evidence="3" id="KW-1185">Reference proteome</keyword>
<keyword evidence="1" id="KW-1133">Transmembrane helix</keyword>
<dbReference type="RefSeq" id="WP_397612508.1">
    <property type="nucleotide sequence ID" value="NZ_JBIRRB010000002.1"/>
</dbReference>
<dbReference type="Proteomes" id="UP001611162">
    <property type="component" value="Unassembled WGS sequence"/>
</dbReference>
<accession>A0ABW7T274</accession>
<feature type="transmembrane region" description="Helical" evidence="1">
    <location>
        <begin position="20"/>
        <end position="39"/>
    </location>
</feature>
<sequence length="82" mass="8968">MPVPVSSDPDAKPAATSERFSVTLVLAAVTAVGTLMRITGLSKTDVINRSVQVYAFLTEQTREGKEILLRDSDKNLERVHII</sequence>
<protein>
    <submittedName>
        <fullName evidence="2">Uncharacterized protein</fullName>
    </submittedName>
</protein>
<keyword evidence="1" id="KW-0472">Membrane</keyword>
<name>A0ABW7T274_9ACTN</name>
<proteinExistence type="predicted"/>
<dbReference type="EMBL" id="JBIRRB010000002">
    <property type="protein sequence ID" value="MFI0910512.1"/>
    <property type="molecule type" value="Genomic_DNA"/>
</dbReference>
<evidence type="ECO:0000313" key="3">
    <source>
        <dbReference type="Proteomes" id="UP001611162"/>
    </source>
</evidence>
<evidence type="ECO:0000256" key="1">
    <source>
        <dbReference type="SAM" id="Phobius"/>
    </source>
</evidence>
<evidence type="ECO:0000313" key="2">
    <source>
        <dbReference type="EMBL" id="MFI0910512.1"/>
    </source>
</evidence>
<gene>
    <name evidence="2" type="ORF">ACH4TF_08645</name>
</gene>
<comment type="caution">
    <text evidence="2">The sequence shown here is derived from an EMBL/GenBank/DDBJ whole genome shotgun (WGS) entry which is preliminary data.</text>
</comment>
<reference evidence="2 3" key="1">
    <citation type="submission" date="2024-10" db="EMBL/GenBank/DDBJ databases">
        <title>The Natural Products Discovery Center: Release of the First 8490 Sequenced Strains for Exploring Actinobacteria Biosynthetic Diversity.</title>
        <authorList>
            <person name="Kalkreuter E."/>
            <person name="Kautsar S.A."/>
            <person name="Yang D."/>
            <person name="Bader C.D."/>
            <person name="Teijaro C.N."/>
            <person name="Fluegel L."/>
            <person name="Davis C.M."/>
            <person name="Simpson J.R."/>
            <person name="Lauterbach L."/>
            <person name="Steele A.D."/>
            <person name="Gui C."/>
            <person name="Meng S."/>
            <person name="Li G."/>
            <person name="Viehrig K."/>
            <person name="Ye F."/>
            <person name="Su P."/>
            <person name="Kiefer A.F."/>
            <person name="Nichols A."/>
            <person name="Cepeda A.J."/>
            <person name="Yan W."/>
            <person name="Fan B."/>
            <person name="Jiang Y."/>
            <person name="Adhikari A."/>
            <person name="Zheng C.-J."/>
            <person name="Schuster L."/>
            <person name="Cowan T.M."/>
            <person name="Smanski M.J."/>
            <person name="Chevrette M.G."/>
            <person name="De Carvalho L.P.S."/>
            <person name="Shen B."/>
        </authorList>
    </citation>
    <scope>NUCLEOTIDE SEQUENCE [LARGE SCALE GENOMIC DNA]</scope>
    <source>
        <strain evidence="2 3">NPDC020979</strain>
    </source>
</reference>
<keyword evidence="1" id="KW-0812">Transmembrane</keyword>